<dbReference type="Gene3D" id="3.40.50.1000">
    <property type="entry name" value="HAD superfamily/HAD-like"/>
    <property type="match status" value="1"/>
</dbReference>
<dbReference type="Gene3D" id="1.20.120.1600">
    <property type="match status" value="1"/>
</dbReference>
<dbReference type="PANTHER" id="PTHR46470:SF4">
    <property type="entry name" value="5-AMINO-6-(5-PHOSPHO-D-RIBITYLAMINO)URACIL PHOSPHATASE YIGB"/>
    <property type="match status" value="1"/>
</dbReference>
<dbReference type="AlphaFoldDB" id="A0A4U1BPR7"/>
<evidence type="ECO:0000313" key="4">
    <source>
        <dbReference type="EMBL" id="TKB56114.1"/>
    </source>
</evidence>
<dbReference type="InterPro" id="IPR023214">
    <property type="entry name" value="HAD_sf"/>
</dbReference>
<dbReference type="OrthoDB" id="367448at2"/>
<accession>A0A4U1BPR7</accession>
<dbReference type="Pfam" id="PF00702">
    <property type="entry name" value="Hydrolase"/>
    <property type="match status" value="1"/>
</dbReference>
<dbReference type="PANTHER" id="PTHR46470">
    <property type="entry name" value="N-ACYLNEURAMINATE-9-PHOSPHATASE"/>
    <property type="match status" value="1"/>
</dbReference>
<evidence type="ECO:0000256" key="2">
    <source>
        <dbReference type="ARBA" id="ARBA00022801"/>
    </source>
</evidence>
<dbReference type="SUPFAM" id="SSF56784">
    <property type="entry name" value="HAD-like"/>
    <property type="match status" value="1"/>
</dbReference>
<reference evidence="4 5" key="1">
    <citation type="submission" date="2019-04" db="EMBL/GenBank/DDBJ databases">
        <authorList>
            <person name="Hwang J.C."/>
        </authorList>
    </citation>
    <scope>NUCLEOTIDE SEQUENCE [LARGE SCALE GENOMIC DNA]</scope>
    <source>
        <strain evidence="4 5">IMCC35002</strain>
    </source>
</reference>
<evidence type="ECO:0000313" key="5">
    <source>
        <dbReference type="Proteomes" id="UP000305675"/>
    </source>
</evidence>
<dbReference type="EMBL" id="SWCJ01000004">
    <property type="protein sequence ID" value="TKB56114.1"/>
    <property type="molecule type" value="Genomic_DNA"/>
</dbReference>
<name>A0A4U1BPR7_9GAMM</name>
<dbReference type="SFLD" id="SFLDG01129">
    <property type="entry name" value="C1.5:_HAD__Beta-PGM__Phosphata"/>
    <property type="match status" value="1"/>
</dbReference>
<organism evidence="4 5">
    <name type="scientific">Ferrimonas aestuarii</name>
    <dbReference type="NCBI Taxonomy" id="2569539"/>
    <lineage>
        <taxon>Bacteria</taxon>
        <taxon>Pseudomonadati</taxon>
        <taxon>Pseudomonadota</taxon>
        <taxon>Gammaproteobacteria</taxon>
        <taxon>Alteromonadales</taxon>
        <taxon>Ferrimonadaceae</taxon>
        <taxon>Ferrimonas</taxon>
    </lineage>
</organism>
<keyword evidence="5" id="KW-1185">Reference proteome</keyword>
<dbReference type="NCBIfam" id="TIGR01549">
    <property type="entry name" value="HAD-SF-IA-v1"/>
    <property type="match status" value="1"/>
</dbReference>
<comment type="caution">
    <text evidence="4">The sequence shown here is derived from an EMBL/GenBank/DDBJ whole genome shotgun (WGS) entry which is preliminary data.</text>
</comment>
<dbReference type="InterPro" id="IPR051400">
    <property type="entry name" value="HAD-like_hydrolase"/>
</dbReference>
<dbReference type="InterPro" id="IPR006439">
    <property type="entry name" value="HAD-SF_hydro_IA"/>
</dbReference>
<protein>
    <submittedName>
        <fullName evidence="4">HAD family hydrolase</fullName>
    </submittedName>
</protein>
<dbReference type="InterPro" id="IPR036412">
    <property type="entry name" value="HAD-like_sf"/>
</dbReference>
<gene>
    <name evidence="4" type="ORF">FCL42_07825</name>
</gene>
<sequence>MQPVMKFYRRLRPIAAISFDLDDTLYNNKPVLIAAEHNLLRWLGERLPAPEVSDRGFWQHQKRQQLASKPELIHNTTELRRHCLLAGLIELGHGKEAEALVAQAMTSFLRWRSEIALDTEVVETLNQLAQRWPLAAITNGNADLEQFWPDAPFSLVLKAGVDGDMKPSSQLFDIACQRLNIDPSQLLHIGDHPKADVHGANLAGCQSGWLTPPYGQAVRPLTHGLPTLAFADLKELLALPTTG</sequence>
<keyword evidence="3" id="KW-0460">Magnesium</keyword>
<comment type="cofactor">
    <cofactor evidence="1">
        <name>Mg(2+)</name>
        <dbReference type="ChEBI" id="CHEBI:18420"/>
    </cofactor>
</comment>
<evidence type="ECO:0000256" key="1">
    <source>
        <dbReference type="ARBA" id="ARBA00001946"/>
    </source>
</evidence>
<proteinExistence type="predicted"/>
<evidence type="ECO:0000256" key="3">
    <source>
        <dbReference type="ARBA" id="ARBA00022842"/>
    </source>
</evidence>
<dbReference type="SFLD" id="SFLDS00003">
    <property type="entry name" value="Haloacid_Dehalogenase"/>
    <property type="match status" value="1"/>
</dbReference>
<keyword evidence="2 4" id="KW-0378">Hydrolase</keyword>
<dbReference type="GO" id="GO:0009231">
    <property type="term" value="P:riboflavin biosynthetic process"/>
    <property type="evidence" value="ECO:0007669"/>
    <property type="project" value="TreeGrafter"/>
</dbReference>
<dbReference type="GO" id="GO:0016787">
    <property type="term" value="F:hydrolase activity"/>
    <property type="evidence" value="ECO:0007669"/>
    <property type="project" value="UniProtKB-KW"/>
</dbReference>
<dbReference type="Proteomes" id="UP000305675">
    <property type="component" value="Unassembled WGS sequence"/>
</dbReference>